<dbReference type="InterPro" id="IPR045124">
    <property type="entry name" value="Su(sable)-like"/>
</dbReference>
<keyword evidence="3 5" id="KW-0863">Zinc-finger</keyword>
<reference evidence="9 10" key="1">
    <citation type="submission" date="2024-02" db="EMBL/GenBank/DDBJ databases">
        <title>Discinaceae phylogenomics.</title>
        <authorList>
            <person name="Dirks A.C."/>
            <person name="James T.Y."/>
        </authorList>
    </citation>
    <scope>NUCLEOTIDE SEQUENCE [LARGE SCALE GENOMIC DNA]</scope>
    <source>
        <strain evidence="9 10">ACD0624</strain>
    </source>
</reference>
<evidence type="ECO:0000256" key="6">
    <source>
        <dbReference type="SAM" id="MobiDB-lite"/>
    </source>
</evidence>
<feature type="zinc finger region" description="C3H1-type" evidence="5">
    <location>
        <begin position="283"/>
        <end position="310"/>
    </location>
</feature>
<proteinExistence type="predicted"/>
<name>A0ABR3GQ61_9PEZI</name>
<dbReference type="SUPFAM" id="SSF90229">
    <property type="entry name" value="CCCH zinc finger"/>
    <property type="match status" value="1"/>
</dbReference>
<feature type="region of interest" description="Disordered" evidence="6">
    <location>
        <begin position="78"/>
        <end position="121"/>
    </location>
</feature>
<evidence type="ECO:0000259" key="7">
    <source>
        <dbReference type="PROSITE" id="PS50103"/>
    </source>
</evidence>
<feature type="compositionally biased region" description="Low complexity" evidence="6">
    <location>
        <begin position="87"/>
        <end position="97"/>
    </location>
</feature>
<keyword evidence="2" id="KW-0677">Repeat</keyword>
<organism evidence="9 10">
    <name type="scientific">Discina gigas</name>
    <dbReference type="NCBI Taxonomy" id="1032678"/>
    <lineage>
        <taxon>Eukaryota</taxon>
        <taxon>Fungi</taxon>
        <taxon>Dikarya</taxon>
        <taxon>Ascomycota</taxon>
        <taxon>Pezizomycotina</taxon>
        <taxon>Pezizomycetes</taxon>
        <taxon>Pezizales</taxon>
        <taxon>Discinaceae</taxon>
        <taxon>Discina</taxon>
    </lineage>
</organism>
<dbReference type="Proteomes" id="UP001447188">
    <property type="component" value="Unassembled WGS sequence"/>
</dbReference>
<dbReference type="InterPro" id="IPR036855">
    <property type="entry name" value="Znf_CCCH_sf"/>
</dbReference>
<dbReference type="PANTHER" id="PTHR13119">
    <property type="entry name" value="ZINC FINGER CCCH DOMAIN-CONTAINING PROTEI"/>
    <property type="match status" value="1"/>
</dbReference>
<dbReference type="SUPFAM" id="SSF160443">
    <property type="entry name" value="SMR domain-like"/>
    <property type="match status" value="1"/>
</dbReference>
<dbReference type="InterPro" id="IPR036063">
    <property type="entry name" value="Smr_dom_sf"/>
</dbReference>
<dbReference type="SMART" id="SM00356">
    <property type="entry name" value="ZnF_C3H1"/>
    <property type="match status" value="2"/>
</dbReference>
<evidence type="ECO:0000256" key="4">
    <source>
        <dbReference type="ARBA" id="ARBA00022833"/>
    </source>
</evidence>
<keyword evidence="4 5" id="KW-0862">Zinc</keyword>
<evidence type="ECO:0000313" key="9">
    <source>
        <dbReference type="EMBL" id="KAL0638057.1"/>
    </source>
</evidence>
<feature type="compositionally biased region" description="Polar residues" evidence="6">
    <location>
        <begin position="440"/>
        <end position="457"/>
    </location>
</feature>
<dbReference type="Gene3D" id="3.30.1370.210">
    <property type="match status" value="1"/>
</dbReference>
<evidence type="ECO:0000256" key="5">
    <source>
        <dbReference type="PROSITE-ProRule" id="PRU00723"/>
    </source>
</evidence>
<feature type="compositionally biased region" description="Polar residues" evidence="6">
    <location>
        <begin position="340"/>
        <end position="349"/>
    </location>
</feature>
<feature type="domain" description="C3H1-type" evidence="7">
    <location>
        <begin position="258"/>
        <end position="282"/>
    </location>
</feature>
<feature type="domain" description="Smr" evidence="8">
    <location>
        <begin position="572"/>
        <end position="653"/>
    </location>
</feature>
<dbReference type="PROSITE" id="PS50828">
    <property type="entry name" value="SMR"/>
    <property type="match status" value="1"/>
</dbReference>
<evidence type="ECO:0000256" key="1">
    <source>
        <dbReference type="ARBA" id="ARBA00022723"/>
    </source>
</evidence>
<feature type="domain" description="C3H1-type" evidence="7">
    <location>
        <begin position="283"/>
        <end position="310"/>
    </location>
</feature>
<feature type="zinc finger region" description="C3H1-type" evidence="5">
    <location>
        <begin position="258"/>
        <end position="282"/>
    </location>
</feature>
<dbReference type="SMART" id="SM00463">
    <property type="entry name" value="SMR"/>
    <property type="match status" value="1"/>
</dbReference>
<evidence type="ECO:0000259" key="8">
    <source>
        <dbReference type="PROSITE" id="PS50828"/>
    </source>
</evidence>
<keyword evidence="10" id="KW-1185">Reference proteome</keyword>
<dbReference type="EMBL" id="JBBBZM010000027">
    <property type="protein sequence ID" value="KAL0638057.1"/>
    <property type="molecule type" value="Genomic_DNA"/>
</dbReference>
<feature type="region of interest" description="Disordered" evidence="6">
    <location>
        <begin position="316"/>
        <end position="477"/>
    </location>
</feature>
<evidence type="ECO:0000313" key="10">
    <source>
        <dbReference type="Proteomes" id="UP001447188"/>
    </source>
</evidence>
<dbReference type="InterPro" id="IPR002625">
    <property type="entry name" value="Smr_dom"/>
</dbReference>
<comment type="caution">
    <text evidence="9">The sequence shown here is derived from an EMBL/GenBank/DDBJ whole genome shotgun (WGS) entry which is preliminary data.</text>
</comment>
<dbReference type="PROSITE" id="PS50103">
    <property type="entry name" value="ZF_C3H1"/>
    <property type="match status" value="2"/>
</dbReference>
<accession>A0ABR3GQ61</accession>
<dbReference type="PANTHER" id="PTHR13119:SF12">
    <property type="entry name" value="PROTEIN SUPPRESSOR OF SABLE"/>
    <property type="match status" value="1"/>
</dbReference>
<dbReference type="InterPro" id="IPR013899">
    <property type="entry name" value="DUF1771"/>
</dbReference>
<gene>
    <name evidence="9" type="ORF">Q9L58_002994</name>
</gene>
<keyword evidence="1 5" id="KW-0479">Metal-binding</keyword>
<protein>
    <submittedName>
        <fullName evidence="9">Uncharacterized protein</fullName>
    </submittedName>
</protein>
<feature type="compositionally biased region" description="Polar residues" evidence="6">
    <location>
        <begin position="316"/>
        <end position="329"/>
    </location>
</feature>
<dbReference type="SMART" id="SM01162">
    <property type="entry name" value="DUF1771"/>
    <property type="match status" value="1"/>
</dbReference>
<dbReference type="Pfam" id="PF08590">
    <property type="entry name" value="DUF1771"/>
    <property type="match status" value="1"/>
</dbReference>
<evidence type="ECO:0000256" key="3">
    <source>
        <dbReference type="ARBA" id="ARBA00022771"/>
    </source>
</evidence>
<feature type="compositionally biased region" description="Low complexity" evidence="6">
    <location>
        <begin position="463"/>
        <end position="475"/>
    </location>
</feature>
<dbReference type="Pfam" id="PF14608">
    <property type="entry name" value="zf-CCCH_2"/>
    <property type="match status" value="2"/>
</dbReference>
<dbReference type="Gene3D" id="3.30.1370.110">
    <property type="match status" value="1"/>
</dbReference>
<sequence>MISDELLEECIAILQDTNLLEEDQTERVSQLIASKTDLAGPALDNETLDVLWRHREKTSPTASPPIRHSHTIVRRASPAPWQFARVGTPTPSLGGTPPMAPPGFSPSFMGRASPFPSPRPSPRLAYSSPLIPHSPNLNNYEPAFTADTGIPPEMYGDFGSETVAWLVGDDNTMGYGGRAVLQENMSPHDMLRSVLGEGRSDEEIEHALEMCGYDLSATLTMLMEQQQGNLGGGLSPEGHATVIGKSTTPAPMIRPVTPRNGVVCRFFLSTGQCLRADCRFSHDLGTTICKYWLMGSCLAGDTCIFSHDPTMSVSKMTLDGNSRSSTPAPQLQFHDPASFPSLTSEQWGSMGNGGQSIVGPPPGFKLPISRPNSRQQFREREQNPIPVPLVDDTEAFPSLSSSAKASGHGKKRRNNRNENNIPTGPSSLADVVRMTPSPSPHSNRNSTTSSGASSNRWSGAGGSPSSKRSSRVSASHIPAPQQIPWLETGASLNRSYLKHRKDAISHGVLRAKYLQLANSAWQRNDAKAAKEHSRKANNENVAMMKAHKEASKAIYEERNKETARAGGAELFVDLHGLLPDEAVKYLEEILVEHQTSSRPLYAIIGTGHHSKGGKDKLGKTLRAFLDDWKYAYREFSASGDRNAQGGILGIDPSSFDKTLLATVQGNGEVAVETVVIGSGVAVAAVEKKKEPPKGPGKKK</sequence>
<dbReference type="InterPro" id="IPR000571">
    <property type="entry name" value="Znf_CCCH"/>
</dbReference>
<evidence type="ECO:0000256" key="2">
    <source>
        <dbReference type="ARBA" id="ARBA00022737"/>
    </source>
</evidence>